<reference evidence="2" key="1">
    <citation type="submission" date="2021-02" db="EMBL/GenBank/DDBJ databases">
        <title>Infant gut strain persistence is associated with maternal origin, phylogeny, and functional potential including surface adhesion and iron acquisition.</title>
        <authorList>
            <person name="Lou Y.C."/>
        </authorList>
    </citation>
    <scope>NUCLEOTIDE SEQUENCE</scope>
    <source>
        <strain evidence="2">L3_098_011G1_dasL3_098_011G1_concoct_7</strain>
    </source>
</reference>
<evidence type="ECO:0000313" key="3">
    <source>
        <dbReference type="Proteomes" id="UP000709219"/>
    </source>
</evidence>
<keyword evidence="1" id="KW-1133">Transmembrane helix</keyword>
<organism evidence="2 3">
    <name type="scientific">Streptococcus parasanguinis</name>
    <dbReference type="NCBI Taxonomy" id="1318"/>
    <lineage>
        <taxon>Bacteria</taxon>
        <taxon>Bacillati</taxon>
        <taxon>Bacillota</taxon>
        <taxon>Bacilli</taxon>
        <taxon>Lactobacillales</taxon>
        <taxon>Streptococcaceae</taxon>
        <taxon>Streptococcus</taxon>
    </lineage>
</organism>
<evidence type="ECO:0000256" key="1">
    <source>
        <dbReference type="SAM" id="Phobius"/>
    </source>
</evidence>
<name>A0A943HJZ4_STRPA</name>
<protein>
    <submittedName>
        <fullName evidence="2">Uncharacterized protein</fullName>
    </submittedName>
</protein>
<dbReference type="AlphaFoldDB" id="A0A943HJZ4"/>
<accession>A0A943HJZ4</accession>
<dbReference type="EMBL" id="JAGZFP010000005">
    <property type="protein sequence ID" value="MBS5358172.1"/>
    <property type="molecule type" value="Genomic_DNA"/>
</dbReference>
<feature type="transmembrane region" description="Helical" evidence="1">
    <location>
        <begin position="7"/>
        <end position="25"/>
    </location>
</feature>
<gene>
    <name evidence="2" type="ORF">KHX87_03555</name>
</gene>
<keyword evidence="1" id="KW-0812">Transmembrane</keyword>
<proteinExistence type="predicted"/>
<sequence length="313" mass="36715">MKIKKILIIAAISIVIGLIAFFNFYPIPTLLEFSPHVSIKSEINGYMDAKHPAKNYKEAENRYYVEFSIDDVHSISSNELKILDQNNKKQDILDLEDKQDDKYGFWFAGKPDTKYKLVYTDIYSDTKAESNFTTPSNNSNFSEVNKVGQKLLKKRVEENIRDRLIENIKDNWEYIDIYYTPTEKEVKAIADAYWNTIIKDWYEKSQFKLSAANDSSYEFEMDFQWSAPDMDALNKIIDQRESQLKNEFKNDPKKVYQTIISELPTMIKEMPRLKKTEEKATLHFDRADIDSEIPTVDIDNFRKTTDPLKDLIV</sequence>
<keyword evidence="1" id="KW-0472">Membrane</keyword>
<dbReference type="Proteomes" id="UP000709219">
    <property type="component" value="Unassembled WGS sequence"/>
</dbReference>
<comment type="caution">
    <text evidence="2">The sequence shown here is derived from an EMBL/GenBank/DDBJ whole genome shotgun (WGS) entry which is preliminary data.</text>
</comment>
<evidence type="ECO:0000313" key="2">
    <source>
        <dbReference type="EMBL" id="MBS5358172.1"/>
    </source>
</evidence>